<dbReference type="Proteomes" id="UP000887116">
    <property type="component" value="Unassembled WGS sequence"/>
</dbReference>
<keyword evidence="3" id="KW-1185">Reference proteome</keyword>
<proteinExistence type="predicted"/>
<dbReference type="EMBL" id="BMAO01009617">
    <property type="protein sequence ID" value="GFR32008.1"/>
    <property type="molecule type" value="Genomic_DNA"/>
</dbReference>
<feature type="region of interest" description="Disordered" evidence="1">
    <location>
        <begin position="470"/>
        <end position="490"/>
    </location>
</feature>
<evidence type="ECO:0000256" key="1">
    <source>
        <dbReference type="SAM" id="MobiDB-lite"/>
    </source>
</evidence>
<feature type="compositionally biased region" description="Polar residues" evidence="1">
    <location>
        <begin position="2345"/>
        <end position="2361"/>
    </location>
</feature>
<gene>
    <name evidence="2" type="ORF">TNCT_54111</name>
</gene>
<feature type="region of interest" description="Disordered" evidence="1">
    <location>
        <begin position="2342"/>
        <end position="2361"/>
    </location>
</feature>
<feature type="compositionally biased region" description="Basic and acidic residues" evidence="1">
    <location>
        <begin position="552"/>
        <end position="563"/>
    </location>
</feature>
<accession>A0A8X6HYE0</accession>
<feature type="compositionally biased region" description="Polar residues" evidence="1">
    <location>
        <begin position="4445"/>
        <end position="4455"/>
    </location>
</feature>
<organism evidence="2 3">
    <name type="scientific">Trichonephila clavata</name>
    <name type="common">Joro spider</name>
    <name type="synonym">Nephila clavata</name>
    <dbReference type="NCBI Taxonomy" id="2740835"/>
    <lineage>
        <taxon>Eukaryota</taxon>
        <taxon>Metazoa</taxon>
        <taxon>Ecdysozoa</taxon>
        <taxon>Arthropoda</taxon>
        <taxon>Chelicerata</taxon>
        <taxon>Arachnida</taxon>
        <taxon>Araneae</taxon>
        <taxon>Araneomorphae</taxon>
        <taxon>Entelegynae</taxon>
        <taxon>Araneoidea</taxon>
        <taxon>Nephilidae</taxon>
        <taxon>Trichonephila</taxon>
    </lineage>
</organism>
<reference evidence="2" key="1">
    <citation type="submission" date="2020-07" db="EMBL/GenBank/DDBJ databases">
        <title>Multicomponent nature underlies the extraordinary mechanical properties of spider dragline silk.</title>
        <authorList>
            <person name="Kono N."/>
            <person name="Nakamura H."/>
            <person name="Mori M."/>
            <person name="Yoshida Y."/>
            <person name="Ohtoshi R."/>
            <person name="Malay A.D."/>
            <person name="Moran D.A.P."/>
            <person name="Tomita M."/>
            <person name="Numata K."/>
            <person name="Arakawa K."/>
        </authorList>
    </citation>
    <scope>NUCLEOTIDE SEQUENCE</scope>
</reference>
<feature type="region of interest" description="Disordered" evidence="1">
    <location>
        <begin position="4435"/>
        <end position="4455"/>
    </location>
</feature>
<feature type="region of interest" description="Disordered" evidence="1">
    <location>
        <begin position="552"/>
        <end position="578"/>
    </location>
</feature>
<evidence type="ECO:0000313" key="3">
    <source>
        <dbReference type="Proteomes" id="UP000887116"/>
    </source>
</evidence>
<sequence>MLDESQIYLSEKEHAIKLNRDNENLSKNEHSANLDAFKIQQKTNEQLIDEKTSVTQRYGQGITDSWATGKDLITLEYYPFLQRNYEYLKGKKEIDRLEKGEYSSIGTENNDLELSSFKTEAYVDYISMRETNSQNLKRSYTEKIEHSSRKTVKNINEYTTIPWKEGKSFKTSKVGEFSKSYVTGAYEKHLFVLDPRRNLKSIDELPIDNIHQKKTSKPVPFVNNESNFFGNESSTILLESKESTTTTNQVVPVKLSTSKEYERLGDGNKNNNKITFIPLLIEENECKGNKPIFKIRASTEDLRQKYSAPPDKRDNLKKEQLNQKDNSMVSDDNEVTENYSHKDSIAEAYEDKITFRRKSISFKEQNTLLSDNKEHMKEFQNTTAANETKNRKKEEYPIIIDINDSKARRQYTHVKSSNTEGYANSKMISGIPTLILDGNSNQINGSKISDDIGQNNEFRKEHQHHYSVVNSVTSESPKSKPGTPYTHTKPKNIEQKFTSQFTNSIFRLLYPDNEKYFPYADRKDYLPSGSSVNYQQTTTSIFPTTLRIQNTKNEEKDSQDFRKTNTSFTSPKPLKNPNIYRHMKTSPGNIRISTYFQPTSLINPFVYGGKNFLEGDLDFDKYSEDLEISTSTQLSTKKPIGTTMSVLTIKNEESTDSKLHYNKPLITSNPTKIIFDYQKIATSPEIYKINEKGFRSLSPDRYQNNMRYFPYSNSKESLPSGSSENYLKTTTSVFPFILKSKSTKNEERDSKYFKKIEPLFMASKPLKTPIFDRFTKPYPKTENVPSYLQLTTSLINPFAYREKSFFEEELDFDDYTENNATPTSIQRSTENLVSNKPIGTTMSFLTISNKESPDYKLHYKKQSIIPKPTKISLYTQQISSSNEVYKNKDKGFHSPNPDNFKSITTAEEAKTLFSNNPISSNILRPMNTEYSIPRQQQNMPEKHNEETSTPTTINRVKKIDSSDSSWQQYSSLKYIKTSNQKVLTSPMTRRTIHMNSFTSLQPHNTPLRKTKTSIHTPSVSTIVQEFKSKNYYNKDQNINPPTSSWKQKISLSKTRYHTEPSLTPKTILGGENIYDFEHSHIRPKKTKTTVYNVPIPTSVISYRVKNTDIFPPREQNNIKLLQTEEGIQSKTFSPIATTRKKRTTNYSFFTWQHNTPIEQKQKSPFQSKFFTPKFIQNKKHTYNPALSRILSQKTKPGNYKGLVSTSVTPHRIVNIDTFQYSQQNNDNMHQTKTVVQMDPFIPSITTQRIKNSDFLASILQLESDLKHIRTGIFNGSTSTQKSIETNKNTYNFGLNRISPKKTKTTVYSAHNSTSSVIPRVEGMNNFPSSQQQYKKLHQTNIAPQDALVSPSSITLRKKTTDYSAYIRQQETETEQDRASFFNEPSSTQGIESDNNIYNFVSSRISPKEIKATSDNEPIPTSAIIHGIRNMDHFSVSQNYNARLYQTKTTIQNVPLSSFAIMLRKKTTDYPSSWQRNISEEHTRKSPFQSKFYTTRKVQNKRNTYNFVSNDMPTQKIQTTANSELTPTSAIIHGVGNMGPFVVSQQHNARLYQTETTVQNATLSSPAIMLRKKTMDFSDSSWQRNIPEYTQKSSFLSKISTRSIQKEKDTYNFVPSDMPTQKIQTTANSELSPTSAIIHGVGNMDPFVVSQQHNARLYQTETTVQNATLSPPAIMLRKKTMDSSDSSWQRNIPEYTQKSSFLSKISTGSIQKEKDTYNFVSSDMPTQKIQTTANSELSPTSAIIHGVGNRDPFVVSQQHNARLYQTETTVQNATLSPPAINLRKKTMDSSDSSWQRNIPEYTQKSSFLSKISTRSIQIEKDTYNFASSDMPTQKIQTTANSELTLRQRLFTSGTGSFVTVPDRNTVQNATLSPPAINLRKKTIDSSDSSWQRNIPEYTQKSSFLSKISTGSIQIEKDTYNFASSDMPTQKIQTTANSELTPTSAIIHGVGNMDPFAVSQQHNARLYQTETTVQNATLSPPAINLRKKTIDSSDSSWQRNIPEYTQKSSFLSKISTRSIQKEKDTYNFASSDMPTQKIQTTANSELTPTSAIIHGVGNMDPFVNSQKHNARLNQTETTVQNATLSPSTTTMKMRMSDILAFIQQHNLSLEQIKTLFLNGQSTFPKTTQGDKNTYDFISSSISPKKTATIYNTPIPASAIIYSNTNVDPFSTSPESNKKLHQSNTFPQNGLFSTFRTTKKMRNLDFLASSRQQETELKQKRTSIFNRPSSTQETVEPVKNTYSSISNHISPKKTKTAFNNGLNPTSAINFRVKNTDHFPSTEQSNLRLHETKVSAQNSPFSLSAIMPRKKTSDFPVDNRQSIFTTTRQRLNTDFLSSMRLKERDEKQTGTVSFSGPSTTSMTIPSHTNTNNFVFSHAVPQKTITMVSYEPLLKSTIIDGVEYAFMCKSNNASKFDFNPLMYRSRSVHSSFFEHESRPEGTKYISIPYTSTISPHIQTPKLRLLTEKQQEIGSSDYFICGYVRVGDSTQRYSHIPELLDMNTQSSLFSKSAKDYHTQLFEVSPNNERKIDITNILSFRSYGRDKLMALKTSSYKPNSIDNSMTDKNLGITKPYHHSLLNFPNLLTHAPMTSKRIIPERPPPNHYLKSTSKSNLFRLHIYEENNQNSDLFQQKHTLPYSSSFAPFTFNSLNDDIPIHRTSTYNPLQSYTDGKQLGNHEVTKLFQSLQRNTSRPYINNAVSYRTGSDHKFLLNIPYYPQSHTYEDDNPLDKGTSRRNSKYPFSINYNRATIGTHEKNQSSINTHLGRFPEFKANSRYFDLTSRNKILDGQNKKIPRYTAKKFITDKLLTTPSIQVSVEGELYYRELNQNKYHQNKFAQEYQHKYSKLNSVEPESLISKTYAPFSYTMPKHSKQEYNPQFTNLMSGLRYRNNVQKFPYLNSEESLPSGPSDNYLKTTTSVFPFLLISENAKNEEKGSKHFRKIETPFIASKPLKTPIFHRPEKPCPKTERVLINLRPTTSLINPFVYRKKYFPEEELVFDLYTRNNATPTSFQISTKVLVPNTPINTTKSDLKTRNKESFTFKVLHNTLSIAPKPTKISLYNQQIATSTEIYKFKENGFHSPNTSHYKSIKTGKAPKALFSNNPILSNVFRTNNKVYSVSSQQQNMQVKRLKPNIHNSQTSTPIIINRAKKLDPLDSSRQHYSPFKHITTINRNVPISTSTTTRRTNETYSLTSMQTHNVDLKKTKTSIHVPSISTTVEEFRNRNYFNNVKIVNPPASSSHDKISLDQSEARFRSVPSVPPRTIYGEEKIPNFARSYIVPMEPKAILHNVRIPSSSVYQRNPEVGIDPIVSSWQHPRLFKPLNSRIPQVSISTSTNKRRTNDLNGFTLTHQHNIPLMQTKAPLHAPLVLTTIDEFKSRNYFNNVKNKNPPVSSSHDKISLDQSEARFRSVPSVTPMRIYGEEKIQNFPGSHIVPMEPKSILHNVGIPSSTVYKRNPEVGIDPIVPSWQHPRLFKPLNSRLPQVSISTSTNKRRTNDLNGFNLTQSRNILLMQTKAPLRAPLVLTTIDEFKSRNYFNNVKNKNPPVSSSHDKISLDQSEARFRSVPSVTPMRIYGEEKIQNFPGSHIVPMEPKSILHNVGIPSSTVYKRNPEVGIDPIVPSWQHPRLFKPLNSRLPQVSISTSTNKRRTNDLNGFNLTQSRNILLMQTKAPLHAPLVLTTIDEFKSRNYFNNVKNKNPPVSSSRDKISLDQSEARFRSVPSVTPMRIYGEEKIPNFPGSHIVPMEPKSILHNVGIPSSPVYKRNPEVGIHPIVPSWQHPRLFKHLNSRIPQVSISTSTNTRRTNDLNGFNLTQSRNILLMQTKAPLHAPLVLTTIDEFKSRNYFNNVKNKNPPVSSSKDKISLDQSEARFRSVPSVPPMRIYGEEKIQNFPGSHIVSMEPKAILHNVGIPSLPVYKRNPEVDIDPIVPSWQHPRLFKPLNSRIPQVPISTSTNKRSMKDLNGFTLTQPHNIPLMQTKAPLRAPLVLTTIDKFKSRNYFNNVKNENPTVSSSHDIILLDQSEARFRNVPSVTPKTIYGGEEIQNFARSHLVPMEPKAILHNVGIPSSLVYKRNPEVGIDPTVPRWHQPSLFKPLNSRISKVSISTSTSTRRTNDLNGFTLTQPRNILLMQTKAPLHAPLVSTTVDEFKSRNYFNNFKNENPPVSSSHDKISLDQSEARYRNVPSVTLRTIYGGEKVHNFPRSHIVPKTTKAIHHNSQIPASVAIKVENTDLPPSNLQKSIRFNQAKPAAQNVPFSPFEFILRNKTDYSDSSRQNNIPVKNMQKSFFQSYFSTPRTVQKENTSLNRMPLQNTKAVVYKGQIPTSSFIYGITYVDPFPSGQQNYEKLHQSKTIIPNDLLSSATSQKRRNSDYYISSRQQERQLEPIRIRIINGPSSTQKSVEIDKNTNNFVSKGIALQKTKTTGYSGLIPNSAVIHRVISIEPSPSRQWYDRKPNKTNPSAQKGRFSQTNTTINADFLTSAQHQQEKVEAIRTGFLNGLPTPKTTHKFKNAFNFVSNRASPRQRETTAVNGLLPTSAILNRIMKIEPFASNQKPSKRLHQTKTVVQNDQFFNSATTQRMRNSDFLASRQQQKREPVGIKAHFFNAPSTPKTIHGYKNTFSFVSNRIPPEKTKTALYNVLIPTPAITYRIKSINPLPDSQQDNTRLHHSKAYVQNKQIPFSTTEQETKNKDIVASNLLQNTLLQQKKTVYDYLPISTSTASYRATDILVPNKSYNRPPKRLNLAVNYKPTSTQSVLFETKKRNTLAFSQQPHVPSNIRNIPFPYQPNIISPNLITYPHKIINEEGPFSYLPLQSNVTSIEQYTEKPKERRYFVGYKASEHKSPLESVRNGAVNISDYVLSKRNVVLPPVGKNMHKIVPNYSTSSPLTKLTGNTFELKPILFRSRNFGENSFSEELNNSTTKRPTTLSSWKSAMRPNRLKTPRRKSFGMFIRKATINIPMFAIEALNKDNPQKDISEIIKELENRRHRPGRNQRYKRTI</sequence>
<feature type="region of interest" description="Disordered" evidence="1">
    <location>
        <begin position="301"/>
        <end position="339"/>
    </location>
</feature>
<protein>
    <submittedName>
        <fullName evidence="2">Uncharacterized protein</fullName>
    </submittedName>
</protein>
<dbReference type="OrthoDB" id="10430361at2759"/>
<evidence type="ECO:0000313" key="2">
    <source>
        <dbReference type="EMBL" id="GFR32008.1"/>
    </source>
</evidence>
<name>A0A8X6HYE0_TRICU</name>
<feature type="compositionally biased region" description="Basic and acidic residues" evidence="1">
    <location>
        <begin position="301"/>
        <end position="322"/>
    </location>
</feature>
<comment type="caution">
    <text evidence="2">The sequence shown here is derived from an EMBL/GenBank/DDBJ whole genome shotgun (WGS) entry which is preliminary data.</text>
</comment>